<accession>A0A238JM33</accession>
<proteinExistence type="predicted"/>
<dbReference type="Proteomes" id="UP000203464">
    <property type="component" value="Unassembled WGS sequence"/>
</dbReference>
<dbReference type="EMBL" id="FXYD01000001">
    <property type="protein sequence ID" value="SMX31729.1"/>
    <property type="molecule type" value="Genomic_DNA"/>
</dbReference>
<sequence length="90" mass="10427">MTVAKPISIVLTAPSHVMSFLRSRFGAPTEDLYVPKPKVEQPQREMDPLMADRSRYARLLDHELDRQLLTEVEREDTDMLNRVRAALYEA</sequence>
<protein>
    <submittedName>
        <fullName evidence="1">Uncharacterized protein</fullName>
    </submittedName>
</protein>
<reference evidence="2" key="1">
    <citation type="submission" date="2017-05" db="EMBL/GenBank/DDBJ databases">
        <authorList>
            <person name="Rodrigo-Torres L."/>
            <person name="Arahal R. D."/>
            <person name="Lucena T."/>
        </authorList>
    </citation>
    <scope>NUCLEOTIDE SEQUENCE [LARGE SCALE GENOMIC DNA]</scope>
    <source>
        <strain evidence="2">CECT 8868</strain>
    </source>
</reference>
<evidence type="ECO:0000313" key="1">
    <source>
        <dbReference type="EMBL" id="SMX31729.1"/>
    </source>
</evidence>
<keyword evidence="2" id="KW-1185">Reference proteome</keyword>
<organism evidence="1 2">
    <name type="scientific">Octadecabacter ascidiaceicola</name>
    <dbReference type="NCBI Taxonomy" id="1655543"/>
    <lineage>
        <taxon>Bacteria</taxon>
        <taxon>Pseudomonadati</taxon>
        <taxon>Pseudomonadota</taxon>
        <taxon>Alphaproteobacteria</taxon>
        <taxon>Rhodobacterales</taxon>
        <taxon>Roseobacteraceae</taxon>
        <taxon>Octadecabacter</taxon>
    </lineage>
</organism>
<name>A0A238JM33_9RHOB</name>
<dbReference type="AlphaFoldDB" id="A0A238JM33"/>
<dbReference type="OrthoDB" id="7889199at2"/>
<dbReference type="RefSeq" id="WP_093994954.1">
    <property type="nucleotide sequence ID" value="NZ_FXYD01000001.1"/>
</dbReference>
<evidence type="ECO:0000313" key="2">
    <source>
        <dbReference type="Proteomes" id="UP000203464"/>
    </source>
</evidence>
<gene>
    <name evidence="1" type="ORF">OCA8868_00502</name>
</gene>